<dbReference type="InterPro" id="IPR003961">
    <property type="entry name" value="FN3_dom"/>
</dbReference>
<dbReference type="PROSITE" id="PS50853">
    <property type="entry name" value="FN3"/>
    <property type="match status" value="1"/>
</dbReference>
<name>A0A556N036_9FLAO</name>
<dbReference type="Gene3D" id="2.60.40.10">
    <property type="entry name" value="Immunoglobulins"/>
    <property type="match status" value="2"/>
</dbReference>
<dbReference type="Pfam" id="PF00041">
    <property type="entry name" value="fn3"/>
    <property type="match status" value="1"/>
</dbReference>
<protein>
    <submittedName>
        <fullName evidence="4">T9SS type A sorting domain-containing protein</fullName>
    </submittedName>
</protein>
<feature type="domain" description="Fibronectin type-III" evidence="3">
    <location>
        <begin position="454"/>
        <end position="543"/>
    </location>
</feature>
<dbReference type="Proteomes" id="UP000316008">
    <property type="component" value="Unassembled WGS sequence"/>
</dbReference>
<dbReference type="Pfam" id="PF20009">
    <property type="entry name" value="GEVED"/>
    <property type="match status" value="1"/>
</dbReference>
<dbReference type="Pfam" id="PF18962">
    <property type="entry name" value="Por_Secre_tail"/>
    <property type="match status" value="1"/>
</dbReference>
<comment type="caution">
    <text evidence="4">The sequence shown here is derived from an EMBL/GenBank/DDBJ whole genome shotgun (WGS) entry which is preliminary data.</text>
</comment>
<dbReference type="SUPFAM" id="SSF49265">
    <property type="entry name" value="Fibronectin type III"/>
    <property type="match status" value="2"/>
</dbReference>
<gene>
    <name evidence="4" type="ORF">FO442_07280</name>
</gene>
<dbReference type="SMART" id="SM00060">
    <property type="entry name" value="FN3"/>
    <property type="match status" value="3"/>
</dbReference>
<feature type="chain" id="PRO_5022143004" evidence="2">
    <location>
        <begin position="21"/>
        <end position="1322"/>
    </location>
</feature>
<dbReference type="RefSeq" id="WP_144332508.1">
    <property type="nucleotide sequence ID" value="NZ_VLPL01000003.1"/>
</dbReference>
<evidence type="ECO:0000313" key="5">
    <source>
        <dbReference type="Proteomes" id="UP000316008"/>
    </source>
</evidence>
<evidence type="ECO:0000259" key="3">
    <source>
        <dbReference type="PROSITE" id="PS50853"/>
    </source>
</evidence>
<keyword evidence="5" id="KW-1185">Reference proteome</keyword>
<proteinExistence type="predicted"/>
<dbReference type="Gene3D" id="2.60.120.380">
    <property type="match status" value="1"/>
</dbReference>
<dbReference type="InterPro" id="IPR036116">
    <property type="entry name" value="FN3_sf"/>
</dbReference>
<keyword evidence="1 2" id="KW-0732">Signal</keyword>
<dbReference type="InterPro" id="IPR045474">
    <property type="entry name" value="GEVED"/>
</dbReference>
<dbReference type="OrthoDB" id="1113525at2"/>
<evidence type="ECO:0000313" key="4">
    <source>
        <dbReference type="EMBL" id="TSJ45552.1"/>
    </source>
</evidence>
<feature type="signal peptide" evidence="2">
    <location>
        <begin position="1"/>
        <end position="20"/>
    </location>
</feature>
<organism evidence="4 5">
    <name type="scientific">Fluviicola chungangensis</name>
    <dbReference type="NCBI Taxonomy" id="2597671"/>
    <lineage>
        <taxon>Bacteria</taxon>
        <taxon>Pseudomonadati</taxon>
        <taxon>Bacteroidota</taxon>
        <taxon>Flavobacteriia</taxon>
        <taxon>Flavobacteriales</taxon>
        <taxon>Crocinitomicaceae</taxon>
        <taxon>Fluviicola</taxon>
    </lineage>
</organism>
<reference evidence="4 5" key="1">
    <citation type="submission" date="2019-07" db="EMBL/GenBank/DDBJ databases">
        <authorList>
            <person name="Huq M.A."/>
        </authorList>
    </citation>
    <scope>NUCLEOTIDE SEQUENCE [LARGE SCALE GENOMIC DNA]</scope>
    <source>
        <strain evidence="4 5">MAH-3</strain>
    </source>
</reference>
<sequence>MNKKLLWLGLFCLFSCFIYGQTVINTTHPNNNGNGSVTFNVQNTNAFDIIITDVQCHLGTTTTNNIELLYRTTPFVDNAAPWDFGTVGSGQNGWISAGTGVVSNSNTANGIVTCLSSLSLTIPAGATYQLGLSATTMQYSTLTSGAGTNTFSGGGVNLLTGDGISWGGTVYPSTPANYPRGLIGGITFIPAVPCTSPPTAGTVSAANNPICPSVNNTLSILGGTGGTGQTYQWQSSLTGAAGTFSDISGATNSTYISNQTADTYYRVYMTCGGLSDTSAALLVTTSNFINCYCNSNSTSTADEEILGVSIGTLNNTSTCSTTGGAGSMQNQYSNYTALPAPTLARTVNYNLNVQVGTCGGNFSNMTKVYIDYNQNGLFSDPGEEVYASATATVGPHNEIGTVLIPLTATLGTTRMRVITVETTVIGNITPCGTYTWGETEDYFVNIAPAPTCPQPTGLTNLGATDTEIDLGWTVGGAETSWQIQYGPPGFVLGTGDSVVATTNPFTLTNLTPNSFYQVYVLAICSSTDSSYYTGPLTFNTYNQGIYIDWSNDCPTGGFIDISGTGTNTNTTDDSEFGLTLPFPLLYQGSLINDITIGNNGGVVLGSQSAQVGYTMVAGNGLYPYVQDLNTPYDGVYYETVGVAPNRKFIVMWSDVAHYFSSLGTDGTTFELIIEEATNEIYFVYEDVNHDNASYNNGADAEIGVRGTQNINVSMNSSAYLQDNSCVHFYYTDCPKPQNFVTTYLGADEIQFGWTVGSSNETNWIIEYGPQGFTPGTGTILNETNSFSSISSLTQLTDYTIYIYANCANGDTSLALVHDFTTLPYCSNPASINGTSDPDSLELTWAWTASSPVFPIQSFNIQYGMTGFQLGSGTIVAANGVDLSDTIFDSNLMGSGVYQVYIQAVCTTGDTSAFSGPFTIIMPLTNDIVCSQESLQLGQTYTFNNNGAAVSLNETNIAPAATGAQTTDGWVNSTLNGTLWYTFVAPASGSVRINSTAIAYNGQAAVYSAVNCADFNTFTFIAANDDEIDGTSLAPNFTVCGLTPGSTYYIMYDKFDGTSGNFSLNVSGIVLEGGSAQPVTEVCTGTVVDLFTTITGNNTGGIWSSSIAAVNASINGSMFNTAGLAYQTFDLQYRVTDGCAYDSIISQVKIYPLSNAGQDGSITACKNEPIDLLAGLNGNADLNGDWYDPSDILLPNSQITTANFPGQYNYDYVSGNGICPDDTANVVVTVSTNCNWLSVDEAALEQISVYPNPSSGIVFIESSFATGNFNLVVTDVNGRVIQTGQNTISAGMNTVNLKDVERGTYFFTLSNENAQKVIRVVIQ</sequence>
<accession>A0A556N036</accession>
<evidence type="ECO:0000256" key="1">
    <source>
        <dbReference type="ARBA" id="ARBA00022729"/>
    </source>
</evidence>
<dbReference type="EMBL" id="VLPL01000003">
    <property type="protein sequence ID" value="TSJ45552.1"/>
    <property type="molecule type" value="Genomic_DNA"/>
</dbReference>
<evidence type="ECO:0000256" key="2">
    <source>
        <dbReference type="SAM" id="SignalP"/>
    </source>
</evidence>
<dbReference type="InterPro" id="IPR026444">
    <property type="entry name" value="Secre_tail"/>
</dbReference>
<dbReference type="NCBIfam" id="TIGR04183">
    <property type="entry name" value="Por_Secre_tail"/>
    <property type="match status" value="1"/>
</dbReference>
<dbReference type="InterPro" id="IPR013783">
    <property type="entry name" value="Ig-like_fold"/>
</dbReference>